<dbReference type="EMBL" id="MWIH01000002">
    <property type="protein sequence ID" value="OQO94799.1"/>
    <property type="molecule type" value="Genomic_DNA"/>
</dbReference>
<evidence type="ECO:0000313" key="3">
    <source>
        <dbReference type="EMBL" id="OQO94799.1"/>
    </source>
</evidence>
<name>A0A1V9ACE5_SACPI</name>
<proteinExistence type="predicted"/>
<keyword evidence="1" id="KW-0378">Hydrolase</keyword>
<dbReference type="Proteomes" id="UP000192591">
    <property type="component" value="Unassembled WGS sequence"/>
</dbReference>
<evidence type="ECO:0000313" key="4">
    <source>
        <dbReference type="Proteomes" id="UP000192591"/>
    </source>
</evidence>
<keyword evidence="4" id="KW-1185">Reference proteome</keyword>
<dbReference type="STRING" id="1962155.B1813_01545"/>
<dbReference type="PANTHER" id="PTHR43156:SF2">
    <property type="entry name" value="STAGE II SPORULATION PROTEIN E"/>
    <property type="match status" value="1"/>
</dbReference>
<sequence>MRSRRSTYRGEVTATWYEVLAEVVNRAHLAGGGDLPAVLTGAAARLGMAVEVYLADLPQRQLHPLAADGTPAITIASTVAGRAFQHVEIVGWRDRETGRPALWVPILDGTHRVGLLYVVLPDNADPDEAELRGFCWTLGGMLGHIVTAKLTQSDLLHQARRPTELSVSAELLWQMMPPQTFATPHMTVSAVVEYYDEAGGDGYDYSADGNTGYIAVFDATGHDLQAGLVCSTALAATRNARRCGHDLATIASEADAVVRANTSHSRFATAVLARLDFATGLLTYVNAGHPPPLLLRGGRAAKLLTGGHRLPLGLQHLNRTSAAAEPATERLEPGDRLLLYTDGVTEARNSRGEHFGPDRLADFVIRHSAAGLPAPETLRRLSHAVLDHQAGHLQDDATLMFVEWPTPSHPHLLPAESSDVLR</sequence>
<dbReference type="InterPro" id="IPR036457">
    <property type="entry name" value="PPM-type-like_dom_sf"/>
</dbReference>
<dbReference type="Pfam" id="PF07228">
    <property type="entry name" value="SpoIIE"/>
    <property type="match status" value="1"/>
</dbReference>
<dbReference type="SMART" id="SM00331">
    <property type="entry name" value="PP2C_SIG"/>
    <property type="match status" value="1"/>
</dbReference>
<reference evidence="3 4" key="1">
    <citation type="submission" date="2017-02" db="EMBL/GenBank/DDBJ databases">
        <title>Draft genome of Saccharomonospora sp. 154.</title>
        <authorList>
            <person name="Alonso-Carmona G.S."/>
            <person name="De La Haba R."/>
            <person name="Vera-Gargallo B."/>
            <person name="Sandoval-Trujillo A.H."/>
            <person name="Ramirez-Duran N."/>
            <person name="Ventosa A."/>
        </authorList>
    </citation>
    <scope>NUCLEOTIDE SEQUENCE [LARGE SCALE GENOMIC DNA]</scope>
    <source>
        <strain evidence="3 4">LRS4.154</strain>
    </source>
</reference>
<dbReference type="InterPro" id="IPR001932">
    <property type="entry name" value="PPM-type_phosphatase-like_dom"/>
</dbReference>
<feature type="domain" description="PPM-type phosphatase" evidence="2">
    <location>
        <begin position="183"/>
        <end position="404"/>
    </location>
</feature>
<protein>
    <submittedName>
        <fullName evidence="3">Serine/threonine protein phosphatase</fullName>
    </submittedName>
</protein>
<organism evidence="3 4">
    <name type="scientific">Saccharomonospora piscinae</name>
    <dbReference type="NCBI Taxonomy" id="687388"/>
    <lineage>
        <taxon>Bacteria</taxon>
        <taxon>Bacillati</taxon>
        <taxon>Actinomycetota</taxon>
        <taxon>Actinomycetes</taxon>
        <taxon>Pseudonocardiales</taxon>
        <taxon>Pseudonocardiaceae</taxon>
        <taxon>Saccharomonospora</taxon>
    </lineage>
</organism>
<dbReference type="SUPFAM" id="SSF81606">
    <property type="entry name" value="PP2C-like"/>
    <property type="match status" value="1"/>
</dbReference>
<dbReference type="Gene3D" id="3.60.40.10">
    <property type="entry name" value="PPM-type phosphatase domain"/>
    <property type="match status" value="1"/>
</dbReference>
<accession>A0A1V9ACE5</accession>
<dbReference type="GO" id="GO:0016791">
    <property type="term" value="F:phosphatase activity"/>
    <property type="evidence" value="ECO:0007669"/>
    <property type="project" value="TreeGrafter"/>
</dbReference>
<dbReference type="PANTHER" id="PTHR43156">
    <property type="entry name" value="STAGE II SPORULATION PROTEIN E-RELATED"/>
    <property type="match status" value="1"/>
</dbReference>
<gene>
    <name evidence="3" type="ORF">B1813_01545</name>
</gene>
<evidence type="ECO:0000259" key="2">
    <source>
        <dbReference type="SMART" id="SM00331"/>
    </source>
</evidence>
<dbReference type="AlphaFoldDB" id="A0A1V9ACE5"/>
<evidence type="ECO:0000256" key="1">
    <source>
        <dbReference type="ARBA" id="ARBA00022801"/>
    </source>
</evidence>
<dbReference type="InterPro" id="IPR052016">
    <property type="entry name" value="Bact_Sigma-Reg"/>
</dbReference>
<comment type="caution">
    <text evidence="3">The sequence shown here is derived from an EMBL/GenBank/DDBJ whole genome shotgun (WGS) entry which is preliminary data.</text>
</comment>